<evidence type="ECO:0000313" key="1">
    <source>
        <dbReference type="EMBL" id="MSB18460.1"/>
    </source>
</evidence>
<dbReference type="RefSeq" id="WP_172697223.1">
    <property type="nucleotide sequence ID" value="NZ_WKPR01000003.1"/>
</dbReference>
<dbReference type="EMBL" id="WKPR01000003">
    <property type="protein sequence ID" value="MSB18460.1"/>
    <property type="molecule type" value="Genomic_DNA"/>
</dbReference>
<evidence type="ECO:0000313" key="2">
    <source>
        <dbReference type="Proteomes" id="UP000434475"/>
    </source>
</evidence>
<reference evidence="1 2" key="1">
    <citation type="journal article" date="2019" name="Nat. Med.">
        <title>A library of human gut bacterial isolates paired with longitudinal multiomics data enables mechanistic microbiome research.</title>
        <authorList>
            <person name="Poyet M."/>
            <person name="Groussin M."/>
            <person name="Gibbons S.M."/>
            <person name="Avila-Pacheco J."/>
            <person name="Jiang X."/>
            <person name="Kearney S.M."/>
            <person name="Perrotta A.R."/>
            <person name="Berdy B."/>
            <person name="Zhao S."/>
            <person name="Lieberman T.D."/>
            <person name="Swanson P.K."/>
            <person name="Smith M."/>
            <person name="Roesemann S."/>
            <person name="Alexander J.E."/>
            <person name="Rich S.A."/>
            <person name="Livny J."/>
            <person name="Vlamakis H."/>
            <person name="Clish C."/>
            <person name="Bullock K."/>
            <person name="Deik A."/>
            <person name="Scott J."/>
            <person name="Pierce K.A."/>
            <person name="Xavier R.J."/>
            <person name="Alm E.J."/>
        </authorList>
    </citation>
    <scope>NUCLEOTIDE SEQUENCE [LARGE SCALE GENOMIC DNA]</scope>
    <source>
        <strain evidence="1 2">BIOML-A2</strain>
    </source>
</reference>
<dbReference type="Proteomes" id="UP000434475">
    <property type="component" value="Unassembled WGS sequence"/>
</dbReference>
<proteinExistence type="predicted"/>
<comment type="caution">
    <text evidence="1">The sequence shown here is derived from an EMBL/GenBank/DDBJ whole genome shotgun (WGS) entry which is preliminary data.</text>
</comment>
<organism evidence="1 2">
    <name type="scientific">Flavonifractor plautii</name>
    <name type="common">Fusobacterium plautii</name>
    <dbReference type="NCBI Taxonomy" id="292800"/>
    <lineage>
        <taxon>Bacteria</taxon>
        <taxon>Bacillati</taxon>
        <taxon>Bacillota</taxon>
        <taxon>Clostridia</taxon>
        <taxon>Eubacteriales</taxon>
        <taxon>Oscillospiraceae</taxon>
        <taxon>Flavonifractor</taxon>
    </lineage>
</organism>
<protein>
    <submittedName>
        <fullName evidence="1">Uncharacterized protein</fullName>
    </submittedName>
</protein>
<sequence>MEQCSFCSALETHKLVSNAEENVSRRYRAALLTLLFFCGDRRGRSVDYIQDGDGCPLNFCPECGKKLEGTEEF</sequence>
<dbReference type="AlphaFoldDB" id="A0A6I2R0K3"/>
<gene>
    <name evidence="1" type="ORF">GKE97_02890</name>
</gene>
<accession>A0A6I2R0K3</accession>
<name>A0A6I2R0K3_FLAPL</name>